<gene>
    <name evidence="1" type="ORF">EFR84_25340</name>
</gene>
<accession>A0A3S0XIW8</accession>
<name>A0A3S0XIW8_9HYPH</name>
<comment type="caution">
    <text evidence="1">The sequence shown here is derived from an EMBL/GenBank/DDBJ whole genome shotgun (WGS) entry which is preliminary data.</text>
</comment>
<organism evidence="1 2">
    <name type="scientific">Rhizobium chutanense</name>
    <dbReference type="NCBI Taxonomy" id="2035448"/>
    <lineage>
        <taxon>Bacteria</taxon>
        <taxon>Pseudomonadati</taxon>
        <taxon>Pseudomonadota</taxon>
        <taxon>Alphaproteobacteria</taxon>
        <taxon>Hyphomicrobiales</taxon>
        <taxon>Rhizobiaceae</taxon>
        <taxon>Rhizobium/Agrobacterium group</taxon>
        <taxon>Rhizobium</taxon>
    </lineage>
</organism>
<protein>
    <submittedName>
        <fullName evidence="1">Uncharacterized protein</fullName>
    </submittedName>
</protein>
<reference evidence="1 2" key="1">
    <citation type="submission" date="2018-11" db="EMBL/GenBank/DDBJ databases">
        <title>Rhizobium chutanense sp. nov., isolated from root nodules of Phaseolus vulgaris in China.</title>
        <authorList>
            <person name="Huo Y."/>
        </authorList>
    </citation>
    <scope>NUCLEOTIDE SEQUENCE [LARGE SCALE GENOMIC DNA]</scope>
    <source>
        <strain evidence="1 2">C16</strain>
    </source>
</reference>
<evidence type="ECO:0000313" key="1">
    <source>
        <dbReference type="EMBL" id="RUM00195.1"/>
    </source>
</evidence>
<dbReference type="AlphaFoldDB" id="A0A3S0XIW8"/>
<dbReference type="Proteomes" id="UP000278081">
    <property type="component" value="Unassembled WGS sequence"/>
</dbReference>
<sequence length="132" mass="14434">MYSPELIDKTTGKITKEALKTDVLKAQTHVDSCGDSSGLSVARLIEISSVNELKSMISEIAARPKSNGQPREVFGHATVLVRWLENNGAAVLDDGKVGFTSHAVVRTSMGKAEVKKLREDLINQLNQTVTRW</sequence>
<dbReference type="EMBL" id="RJTJ01000027">
    <property type="protein sequence ID" value="RUM00195.1"/>
    <property type="molecule type" value="Genomic_DNA"/>
</dbReference>
<proteinExistence type="predicted"/>
<evidence type="ECO:0000313" key="2">
    <source>
        <dbReference type="Proteomes" id="UP000278081"/>
    </source>
</evidence>